<evidence type="ECO:0000256" key="3">
    <source>
        <dbReference type="ARBA" id="ARBA00022801"/>
    </source>
</evidence>
<dbReference type="GO" id="GO:0008236">
    <property type="term" value="F:serine-type peptidase activity"/>
    <property type="evidence" value="ECO:0007669"/>
    <property type="project" value="UniProtKB-KW"/>
</dbReference>
<evidence type="ECO:0000256" key="4">
    <source>
        <dbReference type="ARBA" id="ARBA00022825"/>
    </source>
</evidence>
<dbReference type="PANTHER" id="PTHR32060">
    <property type="entry name" value="TAIL-SPECIFIC PROTEASE"/>
    <property type="match status" value="1"/>
</dbReference>
<dbReference type="Gene3D" id="3.90.226.10">
    <property type="entry name" value="2-enoyl-CoA Hydratase, Chain A, domain 1"/>
    <property type="match status" value="1"/>
</dbReference>
<proteinExistence type="inferred from homology"/>
<dbReference type="PROSITE" id="PS50106">
    <property type="entry name" value="PDZ"/>
    <property type="match status" value="1"/>
</dbReference>
<dbReference type="SUPFAM" id="SSF50156">
    <property type="entry name" value="PDZ domain-like"/>
    <property type="match status" value="1"/>
</dbReference>
<organism evidence="6 7">
    <name type="scientific">Tribonema minus</name>
    <dbReference type="NCBI Taxonomy" id="303371"/>
    <lineage>
        <taxon>Eukaryota</taxon>
        <taxon>Sar</taxon>
        <taxon>Stramenopiles</taxon>
        <taxon>Ochrophyta</taxon>
        <taxon>PX clade</taxon>
        <taxon>Xanthophyceae</taxon>
        <taxon>Tribonematales</taxon>
        <taxon>Tribonemataceae</taxon>
        <taxon>Tribonema</taxon>
    </lineage>
</organism>
<dbReference type="InterPro" id="IPR036034">
    <property type="entry name" value="PDZ_sf"/>
</dbReference>
<dbReference type="Pfam" id="PF17820">
    <property type="entry name" value="PDZ_6"/>
    <property type="match status" value="1"/>
</dbReference>
<evidence type="ECO:0000313" key="6">
    <source>
        <dbReference type="EMBL" id="KAG5184226.1"/>
    </source>
</evidence>
<dbReference type="AlphaFoldDB" id="A0A836CHV6"/>
<reference evidence="6" key="1">
    <citation type="submission" date="2021-02" db="EMBL/GenBank/DDBJ databases">
        <title>First Annotated Genome of the Yellow-green Alga Tribonema minus.</title>
        <authorList>
            <person name="Mahan K.M."/>
        </authorList>
    </citation>
    <scope>NUCLEOTIDE SEQUENCE</scope>
    <source>
        <strain evidence="6">UTEX B ZZ1240</strain>
    </source>
</reference>
<keyword evidence="2" id="KW-0645">Protease</keyword>
<dbReference type="InterPro" id="IPR041489">
    <property type="entry name" value="PDZ_6"/>
</dbReference>
<dbReference type="SMART" id="SM00228">
    <property type="entry name" value="PDZ"/>
    <property type="match status" value="1"/>
</dbReference>
<keyword evidence="3" id="KW-0378">Hydrolase</keyword>
<protein>
    <recommendedName>
        <fullName evidence="5">PDZ domain-containing protein</fullName>
    </recommendedName>
</protein>
<dbReference type="SUPFAM" id="SSF52096">
    <property type="entry name" value="ClpP/crotonase"/>
    <property type="match status" value="1"/>
</dbReference>
<keyword evidence="4" id="KW-0720">Serine protease</keyword>
<dbReference type="CDD" id="cd07560">
    <property type="entry name" value="Peptidase_S41_CPP"/>
    <property type="match status" value="1"/>
</dbReference>
<dbReference type="InterPro" id="IPR005151">
    <property type="entry name" value="Tail-specific_protease"/>
</dbReference>
<evidence type="ECO:0000256" key="2">
    <source>
        <dbReference type="ARBA" id="ARBA00022670"/>
    </source>
</evidence>
<dbReference type="InterPro" id="IPR004447">
    <property type="entry name" value="Peptidase_S41A"/>
</dbReference>
<dbReference type="Gene3D" id="2.30.42.10">
    <property type="match status" value="1"/>
</dbReference>
<dbReference type="GO" id="GO:0006508">
    <property type="term" value="P:proteolysis"/>
    <property type="evidence" value="ECO:0007669"/>
    <property type="project" value="UniProtKB-KW"/>
</dbReference>
<dbReference type="Proteomes" id="UP000664859">
    <property type="component" value="Unassembled WGS sequence"/>
</dbReference>
<dbReference type="InterPro" id="IPR029045">
    <property type="entry name" value="ClpP/crotonase-like_dom_sf"/>
</dbReference>
<dbReference type="Pfam" id="PF03572">
    <property type="entry name" value="Peptidase_S41"/>
    <property type="match status" value="1"/>
</dbReference>
<evidence type="ECO:0000259" key="5">
    <source>
        <dbReference type="PROSITE" id="PS50106"/>
    </source>
</evidence>
<comment type="caution">
    <text evidence="6">The sequence shown here is derived from an EMBL/GenBank/DDBJ whole genome shotgun (WGS) entry which is preliminary data.</text>
</comment>
<feature type="domain" description="PDZ" evidence="5">
    <location>
        <begin position="63"/>
        <end position="134"/>
    </location>
</feature>
<evidence type="ECO:0000256" key="1">
    <source>
        <dbReference type="ARBA" id="ARBA00009179"/>
    </source>
</evidence>
<dbReference type="SMART" id="SM00245">
    <property type="entry name" value="TSPc"/>
    <property type="match status" value="1"/>
</dbReference>
<comment type="similarity">
    <text evidence="1">Belongs to the peptidase S41A family.</text>
</comment>
<accession>A0A836CHV6</accession>
<dbReference type="Gene3D" id="3.30.750.44">
    <property type="match status" value="1"/>
</dbReference>
<dbReference type="InterPro" id="IPR001478">
    <property type="entry name" value="PDZ"/>
</dbReference>
<dbReference type="PANTHER" id="PTHR32060:SF22">
    <property type="entry name" value="CARBOXYL-TERMINAL-PROCESSING PEPTIDASE 3, CHLOROPLASTIC"/>
    <property type="match status" value="1"/>
</dbReference>
<sequence>MLGAIHVASRSGSQLENAALAAVLKATGDRYSSTIKIRSAAGALARSALPPPSAPPTDSTPGLGIAIVKDSSRRGILTATAVFEEGPAWTAGVRVGDRIVSVNGQSVAAGASVAAVTALANAEPIAVLRYERDGLEGVRVAEVERRPGAEAAPRAVRLACTVPLITGSIVTKAAPAPATVGYIKLNDFGESAAEEMTQAVLSLFSQPQAPIKALVVDVRDNPGGLLDQAVDVAALLLPRGSPVVRIVDGQGDAVTLSTETEPLLPARLPLVLLVNGDTRSAAEVLAAAVQDTDRGVVVGGATYGKGTAQSVRRIAGRDELLLRLTTARYLTPRYLTPSGRSVDKAWPPAQALHQTLKHRTVRGGRGVEPDLATPAAQRPGPLEKVLLRDGAFFDYASQWQRSHPAVVHALAADSAAAAAAALSTAASYNGVLAADFKAAAPLSNAAAFTGGEQGVADQTAAMLSNTAASNGGEQGVSDQSTAAALSNAAAINGKHGVSDQSQRSAGPVGGAAAALLSAAAADGGRALLEEAIAADASQGGEGGGGFAPWVAREYLPTLKADEALLGVARGLRGEGLEGAARSVEAAAGVEVADLQADLLVHVPAER</sequence>
<keyword evidence="7" id="KW-1185">Reference proteome</keyword>
<evidence type="ECO:0000313" key="7">
    <source>
        <dbReference type="Proteomes" id="UP000664859"/>
    </source>
</evidence>
<dbReference type="GO" id="GO:0004175">
    <property type="term" value="F:endopeptidase activity"/>
    <property type="evidence" value="ECO:0007669"/>
    <property type="project" value="TreeGrafter"/>
</dbReference>
<name>A0A836CHV6_9STRA</name>
<dbReference type="EMBL" id="JAFCMP010000174">
    <property type="protein sequence ID" value="KAG5184226.1"/>
    <property type="molecule type" value="Genomic_DNA"/>
</dbReference>
<gene>
    <name evidence="6" type="ORF">JKP88DRAFT_315428</name>
</gene>